<gene>
    <name evidence="8" type="ORF">DGAL_LOCUS3948</name>
</gene>
<evidence type="ECO:0000256" key="1">
    <source>
        <dbReference type="ARBA" id="ARBA00006938"/>
    </source>
</evidence>
<evidence type="ECO:0000256" key="6">
    <source>
        <dbReference type="ARBA" id="ARBA00023187"/>
    </source>
</evidence>
<dbReference type="GO" id="GO:0005681">
    <property type="term" value="C:spliceosomal complex"/>
    <property type="evidence" value="ECO:0007669"/>
    <property type="project" value="UniProtKB-KW"/>
</dbReference>
<dbReference type="EMBL" id="CAKKLH010000062">
    <property type="protein sequence ID" value="CAH0101610.1"/>
    <property type="molecule type" value="Genomic_DNA"/>
</dbReference>
<evidence type="ECO:0000256" key="5">
    <source>
        <dbReference type="ARBA" id="ARBA00022884"/>
    </source>
</evidence>
<dbReference type="GO" id="GO:0006397">
    <property type="term" value="P:mRNA processing"/>
    <property type="evidence" value="ECO:0007669"/>
    <property type="project" value="UniProtKB-KW"/>
</dbReference>
<protein>
    <recommendedName>
        <fullName evidence="2">RNA-binding protein 48</fullName>
    </recommendedName>
</protein>
<dbReference type="OrthoDB" id="6340110at2759"/>
<keyword evidence="4" id="KW-0747">Spliceosome</keyword>
<keyword evidence="9" id="KW-1185">Reference proteome</keyword>
<dbReference type="GO" id="GO:0003723">
    <property type="term" value="F:RNA binding"/>
    <property type="evidence" value="ECO:0007669"/>
    <property type="project" value="UniProtKB-KW"/>
</dbReference>
<dbReference type="InterPro" id="IPR035979">
    <property type="entry name" value="RBD_domain_sf"/>
</dbReference>
<dbReference type="PANTHER" id="PTHR40472:SF6">
    <property type="entry name" value="RICIN B-TYPE LECTIN DOMAIN-CONTAINING PROTEIN"/>
    <property type="match status" value="1"/>
</dbReference>
<evidence type="ECO:0000256" key="2">
    <source>
        <dbReference type="ARBA" id="ARBA00015189"/>
    </source>
</evidence>
<dbReference type="CDD" id="cd12442">
    <property type="entry name" value="RRM_RBM48"/>
    <property type="match status" value="1"/>
</dbReference>
<evidence type="ECO:0000256" key="3">
    <source>
        <dbReference type="ARBA" id="ARBA00022664"/>
    </source>
</evidence>
<dbReference type="Gene3D" id="3.30.70.330">
    <property type="match status" value="1"/>
</dbReference>
<proteinExistence type="inferred from homology"/>
<comment type="caution">
    <text evidence="8">The sequence shown here is derived from an EMBL/GenBank/DDBJ whole genome shotgun (WGS) entry which is preliminary data.</text>
</comment>
<sequence length="629" mass="71083">MENTSVLSKQIHHERQELCTNRPRYRQGRKLTAVKVYSVVDESQYLLIDRVPAIAVTAELETLCQGFGSIEYIKHLPDYPTEKFCEVYQVKFRTIQSARFAKRKMDDRNFYGGTLHVCYAPELETLDDTRLKLNNRIEEIKNKLKAPQTRNQKQLTSFVPVKIVQIHYPSLVMKEPILASNTGCLPKAEAEHSNSKEFPIVTLIGKQSLPVLKSPDTKRIMKPKSITPTTWILVLFLCTGQIFVPVVLSEDSVLSALSDDVNLSRGQGNGQTNNVETVFTAIGIAASLITIAEVINRRILPQPTTLLDTLDVVRRLEDLVIPDDGRQFKDAEDTILRGLYDMSVMTTNNASDFQRLWWLDRARFLDGDIILLMEGLLGQQIAGSDLMDNIQDNLKCDAIQISEKLKRYNDLIESGSIAFNYFSALGKMSAQEASRRRAAIRERNIRVLARNEQLVGECFQRQLSQVRSESASTEEVAEQVAQVISTLYPLPTRWIVAVYTDDRESVSRAAIKPIKPKLSTNFNIKNVNGFHVALFPFLEGKMPHIIDARRVDEFCDRPVKGAGQMPTCDVGSTDGEYVYDELRRLGIVPDSFDLIVVPTEGQLSIRTVPFGSLPPFFAKKYPDFNIIVF</sequence>
<dbReference type="Proteomes" id="UP000789390">
    <property type="component" value="Unassembled WGS sequence"/>
</dbReference>
<organism evidence="8 9">
    <name type="scientific">Daphnia galeata</name>
    <dbReference type="NCBI Taxonomy" id="27404"/>
    <lineage>
        <taxon>Eukaryota</taxon>
        <taxon>Metazoa</taxon>
        <taxon>Ecdysozoa</taxon>
        <taxon>Arthropoda</taxon>
        <taxon>Crustacea</taxon>
        <taxon>Branchiopoda</taxon>
        <taxon>Diplostraca</taxon>
        <taxon>Cladocera</taxon>
        <taxon>Anomopoda</taxon>
        <taxon>Daphniidae</taxon>
        <taxon>Daphnia</taxon>
    </lineage>
</organism>
<comment type="function">
    <text evidence="7">As a component of the minor spliceosome, involved in the splicing of U12-type introns in pre-mRNAs.</text>
</comment>
<dbReference type="PANTHER" id="PTHR40472">
    <property type="entry name" value="RICIN B-TYPE LECTIN DOMAIN-CONTAINING PROTEIN"/>
    <property type="match status" value="1"/>
</dbReference>
<reference evidence="8" key="1">
    <citation type="submission" date="2021-11" db="EMBL/GenBank/DDBJ databases">
        <authorList>
            <person name="Schell T."/>
        </authorList>
    </citation>
    <scope>NUCLEOTIDE SEQUENCE</scope>
    <source>
        <strain evidence="8">M5</strain>
    </source>
</reference>
<evidence type="ECO:0000256" key="7">
    <source>
        <dbReference type="ARBA" id="ARBA00035004"/>
    </source>
</evidence>
<comment type="similarity">
    <text evidence="1">Belongs to the RBM48 family.</text>
</comment>
<dbReference type="FunFam" id="3.30.70.330:FF:000424">
    <property type="entry name" value="RNA-binding protein 48 isoform X4"/>
    <property type="match status" value="1"/>
</dbReference>
<dbReference type="InterPro" id="IPR034264">
    <property type="entry name" value="RBM48_RRM"/>
</dbReference>
<keyword evidence="3" id="KW-0507">mRNA processing</keyword>
<dbReference type="SUPFAM" id="SSF54928">
    <property type="entry name" value="RNA-binding domain, RBD"/>
    <property type="match status" value="1"/>
</dbReference>
<dbReference type="InterPro" id="IPR012677">
    <property type="entry name" value="Nucleotide-bd_a/b_plait_sf"/>
</dbReference>
<dbReference type="InterPro" id="IPR039051">
    <property type="entry name" value="SE-CTX-like"/>
</dbReference>
<keyword evidence="5" id="KW-0694">RNA-binding</keyword>
<dbReference type="GO" id="GO:0008380">
    <property type="term" value="P:RNA splicing"/>
    <property type="evidence" value="ECO:0007669"/>
    <property type="project" value="UniProtKB-KW"/>
</dbReference>
<keyword evidence="6" id="KW-0508">mRNA splicing</keyword>
<evidence type="ECO:0000256" key="4">
    <source>
        <dbReference type="ARBA" id="ARBA00022728"/>
    </source>
</evidence>
<accession>A0A8J2WHB9</accession>
<dbReference type="AlphaFoldDB" id="A0A8J2WHB9"/>
<evidence type="ECO:0000313" key="9">
    <source>
        <dbReference type="Proteomes" id="UP000789390"/>
    </source>
</evidence>
<evidence type="ECO:0000313" key="8">
    <source>
        <dbReference type="EMBL" id="CAH0101610.1"/>
    </source>
</evidence>
<name>A0A8J2WHB9_9CRUS</name>